<dbReference type="Pfam" id="PF01522">
    <property type="entry name" value="Polysacc_deac_1"/>
    <property type="match status" value="1"/>
</dbReference>
<keyword evidence="7" id="KW-1185">Reference proteome</keyword>
<sequence>MVARTRRRRRPLAGLAAAITGVTLTAGCVSGDDREAAPLTDPTAIRQIDPGGVPGLSTVTLGEHDARIRLFAGYPRIAGAEPLNGALAGQVDGDVRPFAERAAGTGPRPPDGAVPELNVEWSLAAASGDVVGVRLVTARSPGPSGSGGGETRRTIWYDGAAGASGAVRSSADLVNGPSALSRLASLVAARVAAPAVPAKLTADPRGVFSSLGFNGQGDLVTEFSDGSVAPAPAGRVAVVLGHAAYEPLLSPFGRRARDAALAVRPELTLRTAPSPPPDRAGTAPPGRPTGSAPPPSPRTAPQADCRVAKCVALTFDDGPGPDTGRLLDMLAERDARATFFVVGANAAAHPALLRGMHAKGHEIGNHTHAHRVLARLPALRINSEIQRTQEAVRSATGRAPTLLRPPYGEGGGAVARIARSQGLAQILWNGDGDDLADTDPRAIADRVVSQARPGGIVRLHDVRAASVDAVPAVLDRLDGDGFRFVTVSALLAGRSLVPGSTSGGR</sequence>
<evidence type="ECO:0000313" key="7">
    <source>
        <dbReference type="Proteomes" id="UP001596074"/>
    </source>
</evidence>
<dbReference type="PANTHER" id="PTHR10587:SF133">
    <property type="entry name" value="CHITIN DEACETYLASE 1-RELATED"/>
    <property type="match status" value="1"/>
</dbReference>
<dbReference type="InterPro" id="IPR050248">
    <property type="entry name" value="Polysacc_deacetylase_ArnD"/>
</dbReference>
<dbReference type="PANTHER" id="PTHR10587">
    <property type="entry name" value="GLYCOSYL TRANSFERASE-RELATED"/>
    <property type="match status" value="1"/>
</dbReference>
<dbReference type="CDD" id="cd10917">
    <property type="entry name" value="CE4_NodB_like_6s_7s"/>
    <property type="match status" value="1"/>
</dbReference>
<evidence type="ECO:0000313" key="6">
    <source>
        <dbReference type="EMBL" id="MFC5749932.1"/>
    </source>
</evidence>
<evidence type="ECO:0000259" key="5">
    <source>
        <dbReference type="PROSITE" id="PS51677"/>
    </source>
</evidence>
<feature type="compositionally biased region" description="Pro residues" evidence="3">
    <location>
        <begin position="285"/>
        <end position="298"/>
    </location>
</feature>
<name>A0ABW1A4K2_9ACTN</name>
<keyword evidence="2 6" id="KW-0378">Hydrolase</keyword>
<dbReference type="InterPro" id="IPR002509">
    <property type="entry name" value="NODB_dom"/>
</dbReference>
<feature type="region of interest" description="Disordered" evidence="3">
    <location>
        <begin position="265"/>
        <end position="303"/>
    </location>
</feature>
<dbReference type="PROSITE" id="PS51257">
    <property type="entry name" value="PROKAR_LIPOPROTEIN"/>
    <property type="match status" value="1"/>
</dbReference>
<feature type="domain" description="NodB homology" evidence="5">
    <location>
        <begin position="309"/>
        <end position="485"/>
    </location>
</feature>
<keyword evidence="1" id="KW-0479">Metal-binding</keyword>
<comment type="caution">
    <text evidence="6">The sequence shown here is derived from an EMBL/GenBank/DDBJ whole genome shotgun (WGS) entry which is preliminary data.</text>
</comment>
<evidence type="ECO:0000256" key="3">
    <source>
        <dbReference type="SAM" id="MobiDB-lite"/>
    </source>
</evidence>
<evidence type="ECO:0000256" key="1">
    <source>
        <dbReference type="ARBA" id="ARBA00022723"/>
    </source>
</evidence>
<dbReference type="EMBL" id="JBHSON010000047">
    <property type="protein sequence ID" value="MFC5749932.1"/>
    <property type="molecule type" value="Genomic_DNA"/>
</dbReference>
<keyword evidence="4" id="KW-0732">Signal</keyword>
<organism evidence="6 7">
    <name type="scientific">Actinomadura rugatobispora</name>
    <dbReference type="NCBI Taxonomy" id="1994"/>
    <lineage>
        <taxon>Bacteria</taxon>
        <taxon>Bacillati</taxon>
        <taxon>Actinomycetota</taxon>
        <taxon>Actinomycetes</taxon>
        <taxon>Streptosporangiales</taxon>
        <taxon>Thermomonosporaceae</taxon>
        <taxon>Actinomadura</taxon>
    </lineage>
</organism>
<dbReference type="PROSITE" id="PS51677">
    <property type="entry name" value="NODB"/>
    <property type="match status" value="1"/>
</dbReference>
<dbReference type="Proteomes" id="UP001596074">
    <property type="component" value="Unassembled WGS sequence"/>
</dbReference>
<reference evidence="7" key="1">
    <citation type="journal article" date="2019" name="Int. J. Syst. Evol. Microbiol.">
        <title>The Global Catalogue of Microorganisms (GCM) 10K type strain sequencing project: providing services to taxonomists for standard genome sequencing and annotation.</title>
        <authorList>
            <consortium name="The Broad Institute Genomics Platform"/>
            <consortium name="The Broad Institute Genome Sequencing Center for Infectious Disease"/>
            <person name="Wu L."/>
            <person name="Ma J."/>
        </authorList>
    </citation>
    <scope>NUCLEOTIDE SEQUENCE [LARGE SCALE GENOMIC DNA]</scope>
    <source>
        <strain evidence="7">KCTC 42087</strain>
    </source>
</reference>
<proteinExistence type="predicted"/>
<dbReference type="SUPFAM" id="SSF88713">
    <property type="entry name" value="Glycoside hydrolase/deacetylase"/>
    <property type="match status" value="1"/>
</dbReference>
<dbReference type="Gene3D" id="3.20.20.370">
    <property type="entry name" value="Glycoside hydrolase/deacetylase"/>
    <property type="match status" value="1"/>
</dbReference>
<evidence type="ECO:0000256" key="4">
    <source>
        <dbReference type="SAM" id="SignalP"/>
    </source>
</evidence>
<accession>A0ABW1A4K2</accession>
<dbReference type="GO" id="GO:0016787">
    <property type="term" value="F:hydrolase activity"/>
    <property type="evidence" value="ECO:0007669"/>
    <property type="project" value="UniProtKB-KW"/>
</dbReference>
<feature type="chain" id="PRO_5045260171" evidence="4">
    <location>
        <begin position="27"/>
        <end position="505"/>
    </location>
</feature>
<protein>
    <submittedName>
        <fullName evidence="6">Polysaccharide deacetylase family protein</fullName>
        <ecNumber evidence="6">3.-.-.-</ecNumber>
    </submittedName>
</protein>
<evidence type="ECO:0000256" key="2">
    <source>
        <dbReference type="ARBA" id="ARBA00022801"/>
    </source>
</evidence>
<dbReference type="InterPro" id="IPR011330">
    <property type="entry name" value="Glyco_hydro/deAcase_b/a-brl"/>
</dbReference>
<gene>
    <name evidence="6" type="ORF">ACFPZN_30255</name>
</gene>
<feature type="signal peptide" evidence="4">
    <location>
        <begin position="1"/>
        <end position="26"/>
    </location>
</feature>
<dbReference type="EC" id="3.-.-.-" evidence="6"/>